<reference evidence="2" key="1">
    <citation type="submission" date="2020-05" db="EMBL/GenBank/DDBJ databases">
        <title>Mycena genomes resolve the evolution of fungal bioluminescence.</title>
        <authorList>
            <person name="Tsai I.J."/>
        </authorList>
    </citation>
    <scope>NUCLEOTIDE SEQUENCE</scope>
    <source>
        <strain evidence="2">CCC161011</strain>
    </source>
</reference>
<sequence length="511" mass="55706">MAGQGLQICPHTCGCDALAEVVESRQPKWLGRCPIYETTGTDMKHHLVRDLHHGCTSTCPAFYPNTVRGRELTSQEFEAWIPFIGHLPQFRQHVPTQYEYLIVPGGRDVAFLPNHPLPPPPRSSALVPARYEDFFASLKPSSAPKQGVTRTALGSLLQDTSITQRRTYDDFFGSFSGLRPTTGGSANEFQSRKPESSMAQDVVRNRTLSIFSSSTIQTSPTELQSNANYHVLNFKNTIPKNYTDFFATAPPDHPSIVLPVTSTIIRTRIQRSPSPPPLPPPPPPPSRDLPAFQRILASAASEAISAAVLAAYTALGPAAQELFWTHLSNTATAPDGSLRLVARHQVCRHCAEMYDTADADAGGEKCTWHYGSAVLDPRQAQWPAPPPLGADSQSLYFWNCCGARLSTSAPGCLATTHAPIVPPDAPPLRMTTVSNTEEPATKKRKRTRGPTLHCAHCAAAYRENDGGRCQWHDGALVSHPQERWSCCGQGGEAAGCVMSRHVPPWATEPQP</sequence>
<protein>
    <submittedName>
        <fullName evidence="2">Uncharacterized protein</fullName>
    </submittedName>
</protein>
<proteinExistence type="predicted"/>
<evidence type="ECO:0000256" key="1">
    <source>
        <dbReference type="SAM" id="MobiDB-lite"/>
    </source>
</evidence>
<evidence type="ECO:0000313" key="3">
    <source>
        <dbReference type="Proteomes" id="UP000620124"/>
    </source>
</evidence>
<dbReference type="Proteomes" id="UP000620124">
    <property type="component" value="Unassembled WGS sequence"/>
</dbReference>
<gene>
    <name evidence="2" type="ORF">MVEN_01742100</name>
</gene>
<dbReference type="EMBL" id="JACAZI010000016">
    <property type="protein sequence ID" value="KAF7343117.1"/>
    <property type="molecule type" value="Genomic_DNA"/>
</dbReference>
<dbReference type="AlphaFoldDB" id="A0A8H6XMG4"/>
<feature type="region of interest" description="Disordered" evidence="1">
    <location>
        <begin position="269"/>
        <end position="289"/>
    </location>
</feature>
<feature type="compositionally biased region" description="Pro residues" evidence="1">
    <location>
        <begin position="273"/>
        <end position="287"/>
    </location>
</feature>
<evidence type="ECO:0000313" key="2">
    <source>
        <dbReference type="EMBL" id="KAF7343117.1"/>
    </source>
</evidence>
<name>A0A8H6XMG4_9AGAR</name>
<feature type="region of interest" description="Disordered" evidence="1">
    <location>
        <begin position="423"/>
        <end position="445"/>
    </location>
</feature>
<keyword evidence="3" id="KW-1185">Reference proteome</keyword>
<comment type="caution">
    <text evidence="2">The sequence shown here is derived from an EMBL/GenBank/DDBJ whole genome shotgun (WGS) entry which is preliminary data.</text>
</comment>
<dbReference type="OrthoDB" id="2934681at2759"/>
<accession>A0A8H6XMG4</accession>
<organism evidence="2 3">
    <name type="scientific">Mycena venus</name>
    <dbReference type="NCBI Taxonomy" id="2733690"/>
    <lineage>
        <taxon>Eukaryota</taxon>
        <taxon>Fungi</taxon>
        <taxon>Dikarya</taxon>
        <taxon>Basidiomycota</taxon>
        <taxon>Agaricomycotina</taxon>
        <taxon>Agaricomycetes</taxon>
        <taxon>Agaricomycetidae</taxon>
        <taxon>Agaricales</taxon>
        <taxon>Marasmiineae</taxon>
        <taxon>Mycenaceae</taxon>
        <taxon>Mycena</taxon>
    </lineage>
</organism>